<sequence length="1595" mass="178134">MRGARPNPQETDDDLLRQQEEFLLTGVKPSAKVHRRQPPSVGGFTRIGTPVKVADNAHVEPISTSVSVSSQEALTGFGETPAEATRGDHEEISKPTATRQSHFARSASKLESSGALAAAHRELLEREKQAKVEEVTGDPNAPAVKRVVDFNSNLGTVMGQVAEKDVVKLDFNLGGISKPHQTGFPEPVHRSEFARRRAKAKMKEATNGQESAQEPATRDVIAPMAIHQPLTSTGDGHVSNADNIYQQIHEENINRLQSMSDAEIEQERASLISSLNPVLVQKLMNRKPLVEREAAPSSSPTSISPSGGDISRNLTSSPTQKASTQASEEDDMPFEMNSDGEIVSIPKMRRRSSGHRFESLSSSPKPNLAQLVEVKGETESADDPIAMYKTYYRDVPIEKEKLEWMGINPPSKKAPTKGVTSSPLSNEVSTTPTASPLPSPIPSPVMFSPDPQHPAFNLRFDFYGALLDPASKSVPVHKGLHHHGANPDLPGYTISELLHLMRSQVPSQRVIALNTMGRIISRMKAATYGVEISRNIYEFLIHQAGAVVYLRSSIDDNHIAVVVASINALAAWMLEDTDCYGGRSYFSTYGGVIAEEDTWGVDEKLQPMTRGGDGIWMRPPHLSRTQVGQQSTSSTLDVKSSRAHVNLEDEDDDDEELTTDGNHAPTAQETVMQQAARAERNLVSAFVRMHLLQRFQYLLETWAPGSDGGLNATACDLIMRMIERCTRSSRSTAEFILKHHQPLIDSVWDWSISETQWPLLDRAEDASTDSDTSQSSGNQTTMKSRRRFQLSKKWPRLLGIRIIRNLAQTSRVFARDVVVGKGYMDHLLRFLLISPNSMVHLEAKTLAFQLQIETLRLYHVLANYGLGCHILNDIFVNIPGWISDAIYDGDGATVDVQELRLRSWHKRRAIVTLTLLESYVHNAADNHRTEPEHGISWAQPTSFLSSVAEGIDVWVRHCGENNGAYFLVDVSLLASAIAYITAWISYWNPSGLDHSAEEAKTIWTSMEKIWTGDLLDVVIGALLMVEEAEKNKKEYDESWELPNLAGIYHPRMIPPIKQAANRTVMVNMIVRVLQAWDAFGRLELEDITPRCRELVQSDVIIALNLAAAEHAQSEVRSAQNHWRLAFVRQEIYLLFAWCQAIVTLSPLSQVSSETPQSIIRINASIVFDLMAILQPGDEYMAVWLLQHCVLSPCMPRSFTRDTSASLSDILRPFYRSTVGYPSRLSASEASCRRLNNKITEQMFDCGANRGKFPSSRLPLGPNWIYCPIDELYHATSSRALRELPSDYTSTGTDVIVATLRMIEASIGFRGIPAEETNLLLIALMKIHLVQPNVLTLAGEDESEEEIFQFKPVASLIEHCLDQFSISRWIPPKASTPALEALDKAFYDSSFYIQKSGKPFYQFYQDFAAAFASSSFGDRSFARLLIPPLCSKSPRDYKDLIWNDMNDILRLIQVHIEELPTIGPHGYDDYVSPPEQNTTILSYYLTALVEKRVQRPSVLYWVAIHHLAHATFSKTVNAEFGKIIITRLVSKADEGLLEDWLFYNTTTSFRGLTPPLTQHFVILDPTRRKERVARIQDASSPDVQKQVVARFPMYVE</sequence>
<feature type="domain" description="RPAP1 C-terminal" evidence="6">
    <location>
        <begin position="457"/>
        <end position="523"/>
    </location>
</feature>
<feature type="region of interest" description="Disordered" evidence="5">
    <location>
        <begin position="408"/>
        <end position="440"/>
    </location>
</feature>
<dbReference type="InterPro" id="IPR057989">
    <property type="entry name" value="TPR_RPAP1/MINIYO-like"/>
</dbReference>
<dbReference type="InterPro" id="IPR013929">
    <property type="entry name" value="RPAP1_C"/>
</dbReference>
<comment type="similarity">
    <text evidence="2">Belongs to the RPAP1 family.</text>
</comment>
<evidence type="ECO:0000313" key="9">
    <source>
        <dbReference type="EMBL" id="OZJ05127.1"/>
    </source>
</evidence>
<feature type="compositionally biased region" description="Polar residues" evidence="5">
    <location>
        <begin position="418"/>
        <end position="428"/>
    </location>
</feature>
<accession>A0A261Y3D3</accession>
<comment type="subcellular location">
    <subcellularLocation>
        <location evidence="1">Nucleus</location>
    </subcellularLocation>
</comment>
<name>A0A261Y3D3_9FUNG</name>
<evidence type="ECO:0000256" key="4">
    <source>
        <dbReference type="ARBA" id="ARBA00023242"/>
    </source>
</evidence>
<dbReference type="InterPro" id="IPR039913">
    <property type="entry name" value="RPAP1/Rba50"/>
</dbReference>
<dbReference type="OrthoDB" id="2440597at2759"/>
<feature type="compositionally biased region" description="Polar residues" evidence="5">
    <location>
        <begin position="312"/>
        <end position="326"/>
    </location>
</feature>
<organism evidence="9 10">
    <name type="scientific">Bifiguratus adelaidae</name>
    <dbReference type="NCBI Taxonomy" id="1938954"/>
    <lineage>
        <taxon>Eukaryota</taxon>
        <taxon>Fungi</taxon>
        <taxon>Fungi incertae sedis</taxon>
        <taxon>Mucoromycota</taxon>
        <taxon>Mucoromycotina</taxon>
        <taxon>Endogonomycetes</taxon>
        <taxon>Endogonales</taxon>
        <taxon>Endogonales incertae sedis</taxon>
        <taxon>Bifiguratus</taxon>
    </lineage>
</organism>
<feature type="compositionally biased region" description="Acidic residues" evidence="5">
    <location>
        <begin position="648"/>
        <end position="658"/>
    </location>
</feature>
<reference evidence="9 10" key="1">
    <citation type="journal article" date="2017" name="Mycologia">
        <title>Bifiguratus adelaidae, gen. et sp. nov., a new member of Mucoromycotina in endophytic and soil-dwelling habitats.</title>
        <authorList>
            <person name="Torres-Cruz T.J."/>
            <person name="Billingsley Tobias T.L."/>
            <person name="Almatruk M."/>
            <person name="Hesse C."/>
            <person name="Kuske C.R."/>
            <person name="Desiro A."/>
            <person name="Benucci G.M."/>
            <person name="Bonito G."/>
            <person name="Stajich J.E."/>
            <person name="Dunlap C."/>
            <person name="Arnold A.E."/>
            <person name="Porras-Alfaro A."/>
        </authorList>
    </citation>
    <scope>NUCLEOTIDE SEQUENCE [LARGE SCALE GENOMIC DNA]</scope>
    <source>
        <strain evidence="9 10">AZ0501</strain>
    </source>
</reference>
<gene>
    <name evidence="9" type="ORF">BZG36_01362</name>
</gene>
<evidence type="ECO:0000256" key="3">
    <source>
        <dbReference type="ARBA" id="ARBA00023163"/>
    </source>
</evidence>
<evidence type="ECO:0000259" key="7">
    <source>
        <dbReference type="Pfam" id="PF08621"/>
    </source>
</evidence>
<dbReference type="PANTHER" id="PTHR21483:SF18">
    <property type="entry name" value="RNA POLYMERASE II-ASSOCIATED PROTEIN 1"/>
    <property type="match status" value="1"/>
</dbReference>
<evidence type="ECO:0000313" key="10">
    <source>
        <dbReference type="Proteomes" id="UP000242875"/>
    </source>
</evidence>
<dbReference type="PANTHER" id="PTHR21483">
    <property type="entry name" value="RNA POLYMERASE II-ASSOCIATED PROTEIN 1"/>
    <property type="match status" value="1"/>
</dbReference>
<evidence type="ECO:0000259" key="6">
    <source>
        <dbReference type="Pfam" id="PF08620"/>
    </source>
</evidence>
<dbReference type="Pfam" id="PF08621">
    <property type="entry name" value="RPAP1_N"/>
    <property type="match status" value="1"/>
</dbReference>
<feature type="domain" description="RPAP1 N-terminal" evidence="7">
    <location>
        <begin position="246"/>
        <end position="287"/>
    </location>
</feature>
<comment type="caution">
    <text evidence="9">The sequence shown here is derived from an EMBL/GenBank/DDBJ whole genome shotgun (WGS) entry which is preliminary data.</text>
</comment>
<protein>
    <recommendedName>
        <fullName evidence="11">RNA polymerase II-associated protein 1 C-terminal domain-containing protein</fullName>
    </recommendedName>
</protein>
<feature type="compositionally biased region" description="Low complexity" evidence="5">
    <location>
        <begin position="769"/>
        <end position="781"/>
    </location>
</feature>
<dbReference type="Proteomes" id="UP000242875">
    <property type="component" value="Unassembled WGS sequence"/>
</dbReference>
<evidence type="ECO:0000256" key="5">
    <source>
        <dbReference type="SAM" id="MobiDB-lite"/>
    </source>
</evidence>
<feature type="compositionally biased region" description="Low complexity" evidence="5">
    <location>
        <begin position="296"/>
        <end position="311"/>
    </location>
</feature>
<dbReference type="EMBL" id="MVBO01000022">
    <property type="protein sequence ID" value="OZJ05127.1"/>
    <property type="molecule type" value="Genomic_DNA"/>
</dbReference>
<proteinExistence type="inferred from homology"/>
<feature type="region of interest" description="Disordered" evidence="5">
    <location>
        <begin position="290"/>
        <end position="338"/>
    </location>
</feature>
<feature type="domain" description="RPAP1/MINIYO-like TPR repeats" evidence="8">
    <location>
        <begin position="1398"/>
        <end position="1514"/>
    </location>
</feature>
<feature type="region of interest" description="Disordered" evidence="5">
    <location>
        <begin position="64"/>
        <end position="112"/>
    </location>
</feature>
<dbReference type="Pfam" id="PF08620">
    <property type="entry name" value="RPAP1_C"/>
    <property type="match status" value="1"/>
</dbReference>
<keyword evidence="3" id="KW-0804">Transcription</keyword>
<evidence type="ECO:0000256" key="1">
    <source>
        <dbReference type="ARBA" id="ARBA00004123"/>
    </source>
</evidence>
<dbReference type="GO" id="GO:0006366">
    <property type="term" value="P:transcription by RNA polymerase II"/>
    <property type="evidence" value="ECO:0007669"/>
    <property type="project" value="InterPro"/>
</dbReference>
<dbReference type="InterPro" id="IPR013930">
    <property type="entry name" value="RPAP1_N"/>
</dbReference>
<feature type="region of interest" description="Disordered" evidence="5">
    <location>
        <begin position="763"/>
        <end position="786"/>
    </location>
</feature>
<keyword evidence="10" id="KW-1185">Reference proteome</keyword>
<keyword evidence="4" id="KW-0539">Nucleus</keyword>
<evidence type="ECO:0000256" key="2">
    <source>
        <dbReference type="ARBA" id="ARBA00009953"/>
    </source>
</evidence>
<evidence type="ECO:0000259" key="8">
    <source>
        <dbReference type="Pfam" id="PF25766"/>
    </source>
</evidence>
<feature type="region of interest" description="Disordered" evidence="5">
    <location>
        <begin position="615"/>
        <end position="664"/>
    </location>
</feature>
<feature type="compositionally biased region" description="Polar residues" evidence="5">
    <location>
        <begin position="64"/>
        <end position="73"/>
    </location>
</feature>
<feature type="region of interest" description="Disordered" evidence="5">
    <location>
        <begin position="26"/>
        <end position="48"/>
    </location>
</feature>
<feature type="compositionally biased region" description="Polar residues" evidence="5">
    <location>
        <begin position="623"/>
        <end position="638"/>
    </location>
</feature>
<dbReference type="Pfam" id="PF25766">
    <property type="entry name" value="TPR_RPAP1"/>
    <property type="match status" value="1"/>
</dbReference>
<evidence type="ECO:0008006" key="11">
    <source>
        <dbReference type="Google" id="ProtNLM"/>
    </source>
</evidence>